<evidence type="ECO:0000256" key="6">
    <source>
        <dbReference type="ARBA" id="ARBA00023295"/>
    </source>
</evidence>
<dbReference type="PROSITE" id="PS01095">
    <property type="entry name" value="GH18_1"/>
    <property type="match status" value="1"/>
</dbReference>
<dbReference type="GO" id="GO:0008843">
    <property type="term" value="F:endochitinase activity"/>
    <property type="evidence" value="ECO:0007669"/>
    <property type="project" value="UniProtKB-EC"/>
</dbReference>
<evidence type="ECO:0000256" key="1">
    <source>
        <dbReference type="ARBA" id="ARBA00000822"/>
    </source>
</evidence>
<feature type="region of interest" description="Disordered" evidence="10">
    <location>
        <begin position="216"/>
        <end position="241"/>
    </location>
</feature>
<dbReference type="InterPro" id="IPR017853">
    <property type="entry name" value="GH"/>
</dbReference>
<dbReference type="EC" id="3.2.1.14" evidence="2"/>
<evidence type="ECO:0000256" key="4">
    <source>
        <dbReference type="ARBA" id="ARBA00023024"/>
    </source>
</evidence>
<dbReference type="GO" id="GO:0005576">
    <property type="term" value="C:extracellular region"/>
    <property type="evidence" value="ECO:0007669"/>
    <property type="project" value="TreeGrafter"/>
</dbReference>
<dbReference type="SUPFAM" id="SSF51445">
    <property type="entry name" value="(Trans)glycosidases"/>
    <property type="match status" value="1"/>
</dbReference>
<dbReference type="AlphaFoldDB" id="A0A9W8H6W8"/>
<feature type="non-terminal residue" evidence="12">
    <location>
        <position position="241"/>
    </location>
</feature>
<dbReference type="OrthoDB" id="6020543at2759"/>
<dbReference type="PROSITE" id="PS51910">
    <property type="entry name" value="GH18_2"/>
    <property type="match status" value="1"/>
</dbReference>
<evidence type="ECO:0000256" key="2">
    <source>
        <dbReference type="ARBA" id="ARBA00012729"/>
    </source>
</evidence>
<dbReference type="EMBL" id="JANBUM010000275">
    <property type="protein sequence ID" value="KAJ2779907.1"/>
    <property type="molecule type" value="Genomic_DNA"/>
</dbReference>
<evidence type="ECO:0000256" key="7">
    <source>
        <dbReference type="ARBA" id="ARBA00023326"/>
    </source>
</evidence>
<evidence type="ECO:0000256" key="3">
    <source>
        <dbReference type="ARBA" id="ARBA00022801"/>
    </source>
</evidence>
<evidence type="ECO:0000313" key="13">
    <source>
        <dbReference type="Proteomes" id="UP001140172"/>
    </source>
</evidence>
<comment type="catalytic activity">
    <reaction evidence="1">
        <text>Random endo-hydrolysis of N-acetyl-beta-D-glucosaminide (1-&gt;4)-beta-linkages in chitin and chitodextrins.</text>
        <dbReference type="EC" id="3.2.1.14"/>
    </reaction>
</comment>
<dbReference type="InterPro" id="IPR001579">
    <property type="entry name" value="Glyco_hydro_18_chit_AS"/>
</dbReference>
<comment type="similarity">
    <text evidence="9">Belongs to the glycosyl hydrolase 18 family.</text>
</comment>
<dbReference type="Gene3D" id="3.20.20.80">
    <property type="entry name" value="Glycosidases"/>
    <property type="match status" value="1"/>
</dbReference>
<accession>A0A9W8H6W8</accession>
<evidence type="ECO:0000259" key="11">
    <source>
        <dbReference type="PROSITE" id="PS51910"/>
    </source>
</evidence>
<dbReference type="PANTHER" id="PTHR45708">
    <property type="entry name" value="ENDOCHITINASE"/>
    <property type="match status" value="1"/>
</dbReference>
<comment type="caution">
    <text evidence="12">The sequence shown here is derived from an EMBL/GenBank/DDBJ whole genome shotgun (WGS) entry which is preliminary data.</text>
</comment>
<dbReference type="Proteomes" id="UP001140172">
    <property type="component" value="Unassembled WGS sequence"/>
</dbReference>
<proteinExistence type="inferred from homology"/>
<dbReference type="GO" id="GO:0000272">
    <property type="term" value="P:polysaccharide catabolic process"/>
    <property type="evidence" value="ECO:0007669"/>
    <property type="project" value="UniProtKB-KW"/>
</dbReference>
<keyword evidence="5" id="KW-0119">Carbohydrate metabolism</keyword>
<organism evidence="12 13">
    <name type="scientific">Coemansia interrupta</name>
    <dbReference type="NCBI Taxonomy" id="1126814"/>
    <lineage>
        <taxon>Eukaryota</taxon>
        <taxon>Fungi</taxon>
        <taxon>Fungi incertae sedis</taxon>
        <taxon>Zoopagomycota</taxon>
        <taxon>Kickxellomycotina</taxon>
        <taxon>Kickxellomycetes</taxon>
        <taxon>Kickxellales</taxon>
        <taxon>Kickxellaceae</taxon>
        <taxon>Coemansia</taxon>
    </lineage>
</organism>
<sequence length="241" mass="26389">FPGTQLMHCPDMGLDIKYCQSRGKIILLSIGGATAQLNSDAATFSQQVWDLFMEGSSPYRPFDDAIIDGVDLDFEQSSQMDIIQFANNMNQFYKSGTHKYYITAAPQCPYPDANLGSLLSQAHIDMAFIQFYNSAWHNNSFANPNIKLYVGAMAGTGAGNPGSYVGPDFFANELKELQGNYSDSFGGAMMWDMSWAYAATPNFATNAKQALMAGSKCGSTSSNCCEARDTKPSRRRGRRSS</sequence>
<dbReference type="InterPro" id="IPR001223">
    <property type="entry name" value="Glyco_hydro18_cat"/>
</dbReference>
<evidence type="ECO:0000256" key="5">
    <source>
        <dbReference type="ARBA" id="ARBA00023277"/>
    </source>
</evidence>
<evidence type="ECO:0000256" key="10">
    <source>
        <dbReference type="SAM" id="MobiDB-lite"/>
    </source>
</evidence>
<name>A0A9W8H6W8_9FUNG</name>
<dbReference type="GO" id="GO:0006032">
    <property type="term" value="P:chitin catabolic process"/>
    <property type="evidence" value="ECO:0007669"/>
    <property type="project" value="UniProtKB-KW"/>
</dbReference>
<keyword evidence="6 8" id="KW-0326">Glycosidase</keyword>
<reference evidence="12" key="1">
    <citation type="submission" date="2022-07" db="EMBL/GenBank/DDBJ databases">
        <title>Phylogenomic reconstructions and comparative analyses of Kickxellomycotina fungi.</title>
        <authorList>
            <person name="Reynolds N.K."/>
            <person name="Stajich J.E."/>
            <person name="Barry K."/>
            <person name="Grigoriev I.V."/>
            <person name="Crous P."/>
            <person name="Smith M.E."/>
        </authorList>
    </citation>
    <scope>NUCLEOTIDE SEQUENCE</scope>
    <source>
        <strain evidence="12">BCRC 34489</strain>
    </source>
</reference>
<dbReference type="PANTHER" id="PTHR45708:SF49">
    <property type="entry name" value="ENDOCHITINASE"/>
    <property type="match status" value="1"/>
</dbReference>
<evidence type="ECO:0000256" key="9">
    <source>
        <dbReference type="RuleBase" id="RU004453"/>
    </source>
</evidence>
<evidence type="ECO:0000256" key="8">
    <source>
        <dbReference type="RuleBase" id="RU000489"/>
    </source>
</evidence>
<dbReference type="Pfam" id="PF00704">
    <property type="entry name" value="Glyco_hydro_18"/>
    <property type="match status" value="1"/>
</dbReference>
<feature type="domain" description="GH18" evidence="11">
    <location>
        <begin position="1"/>
        <end position="214"/>
    </location>
</feature>
<gene>
    <name evidence="12" type="primary">CHT2_4</name>
    <name evidence="12" type="ORF">GGI15_003732</name>
</gene>
<keyword evidence="7" id="KW-0624">Polysaccharide degradation</keyword>
<keyword evidence="13" id="KW-1185">Reference proteome</keyword>
<keyword evidence="4" id="KW-0146">Chitin degradation</keyword>
<evidence type="ECO:0000313" key="12">
    <source>
        <dbReference type="EMBL" id="KAJ2779907.1"/>
    </source>
</evidence>
<keyword evidence="3 8" id="KW-0378">Hydrolase</keyword>
<protein>
    <recommendedName>
        <fullName evidence="2">chitinase</fullName>
        <ecNumber evidence="2">3.2.1.14</ecNumber>
    </recommendedName>
</protein>
<dbReference type="InterPro" id="IPR050542">
    <property type="entry name" value="Glycosyl_Hydrlase18_Chitinase"/>
</dbReference>